<dbReference type="Pfam" id="PF04938">
    <property type="entry name" value="SIP1"/>
    <property type="match status" value="1"/>
</dbReference>
<feature type="region of interest" description="Disordered" evidence="2">
    <location>
        <begin position="292"/>
        <end position="371"/>
    </location>
</feature>
<comment type="caution">
    <text evidence="3">The sequence shown here is derived from an EMBL/GenBank/DDBJ whole genome shotgun (WGS) entry which is preliminary data.</text>
</comment>
<dbReference type="EMBL" id="PDLM01000005">
    <property type="protein sequence ID" value="RDW77501.1"/>
    <property type="molecule type" value="Genomic_DNA"/>
</dbReference>
<dbReference type="AlphaFoldDB" id="A0A3D8RUL3"/>
<dbReference type="Gene3D" id="1.20.58.1070">
    <property type="match status" value="1"/>
</dbReference>
<dbReference type="PANTHER" id="PTHR12794:SF0">
    <property type="entry name" value="GEM-ASSOCIATED PROTEIN 2"/>
    <property type="match status" value="1"/>
</dbReference>
<dbReference type="OrthoDB" id="428895at2759"/>
<evidence type="ECO:0000313" key="4">
    <source>
        <dbReference type="Proteomes" id="UP000256645"/>
    </source>
</evidence>
<sequence>MTNFKKRKFNHDSGTELFNQKNWRPTEEPRVDPTYGQRSAIPGLDSVAYRGDEEDFNYDDDMDALSYLRAVRQEAAGVPNLLVAPKPTANDDGPDHSIYDDGVGDHRGWYEGGAYVAAPVLDSGASKEYTETGRDPQLVYFDSILARFEALRTKLSQTPPPEAVQNLDGDHPVYLPSSDKDAFAKWSWTLKNRDPVPVQLASIDKGTTFRLLGMLTKGSMLKRGRDVDECVSRWLWGLLARVPEQGQLSNIEVSTVRELGKKAVLVGVGFKEAQEWGNGIDEVEAEFDGEGPVEYEVDSEEGPSLDEGDPEYVDQSMTEEATETEPPAPAQSLTKVQQESPTTLGSATRAEPESSDSVQIPTEGQLAPDAESEDFAAAKARVLAGLLSHQDDAPEPEVVTNRTGPSPSLNTRATLDMIITVAGELYGQRDLLEFREMWEESSSVA</sequence>
<dbReference type="PANTHER" id="PTHR12794">
    <property type="entry name" value="GEMIN2"/>
    <property type="match status" value="1"/>
</dbReference>
<evidence type="ECO:0000256" key="2">
    <source>
        <dbReference type="SAM" id="MobiDB-lite"/>
    </source>
</evidence>
<feature type="region of interest" description="Disordered" evidence="2">
    <location>
        <begin position="1"/>
        <end position="39"/>
    </location>
</feature>
<organism evidence="3 4">
    <name type="scientific">Coleophoma cylindrospora</name>
    <dbReference type="NCBI Taxonomy" id="1849047"/>
    <lineage>
        <taxon>Eukaryota</taxon>
        <taxon>Fungi</taxon>
        <taxon>Dikarya</taxon>
        <taxon>Ascomycota</taxon>
        <taxon>Pezizomycotina</taxon>
        <taxon>Leotiomycetes</taxon>
        <taxon>Helotiales</taxon>
        <taxon>Dermateaceae</taxon>
        <taxon>Coleophoma</taxon>
    </lineage>
</organism>
<keyword evidence="4" id="KW-1185">Reference proteome</keyword>
<reference evidence="3 4" key="1">
    <citation type="journal article" date="2018" name="IMA Fungus">
        <title>IMA Genome-F 9: Draft genome sequence of Annulohypoxylon stygium, Aspergillus mulundensis, Berkeleyomyces basicola (syn. Thielaviopsis basicola), Ceratocystis smalleyi, two Cercospora beticola strains, Coleophoma cylindrospora, Fusarium fracticaudum, Phialophora cf. hyalina, and Morchella septimelata.</title>
        <authorList>
            <person name="Wingfield B.D."/>
            <person name="Bills G.F."/>
            <person name="Dong Y."/>
            <person name="Huang W."/>
            <person name="Nel W.J."/>
            <person name="Swalarsk-Parry B.S."/>
            <person name="Vaghefi N."/>
            <person name="Wilken P.M."/>
            <person name="An Z."/>
            <person name="de Beer Z.W."/>
            <person name="De Vos L."/>
            <person name="Chen L."/>
            <person name="Duong T.A."/>
            <person name="Gao Y."/>
            <person name="Hammerbacher A."/>
            <person name="Kikkert J.R."/>
            <person name="Li Y."/>
            <person name="Li H."/>
            <person name="Li K."/>
            <person name="Li Q."/>
            <person name="Liu X."/>
            <person name="Ma X."/>
            <person name="Naidoo K."/>
            <person name="Pethybridge S.J."/>
            <person name="Sun J."/>
            <person name="Steenkamp E.T."/>
            <person name="van der Nest M.A."/>
            <person name="van Wyk S."/>
            <person name="Wingfield M.J."/>
            <person name="Xiong C."/>
            <person name="Yue Q."/>
            <person name="Zhang X."/>
        </authorList>
    </citation>
    <scope>NUCLEOTIDE SEQUENCE [LARGE SCALE GENOMIC DNA]</scope>
    <source>
        <strain evidence="3 4">BP6252</strain>
    </source>
</reference>
<feature type="compositionally biased region" description="Polar residues" evidence="2">
    <location>
        <begin position="400"/>
        <end position="410"/>
    </location>
</feature>
<proteinExistence type="inferred from homology"/>
<name>A0A3D8RUL3_9HELO</name>
<dbReference type="GO" id="GO:0000387">
    <property type="term" value="P:spliceosomal snRNP assembly"/>
    <property type="evidence" value="ECO:0007669"/>
    <property type="project" value="InterPro"/>
</dbReference>
<dbReference type="Proteomes" id="UP000256645">
    <property type="component" value="Unassembled WGS sequence"/>
</dbReference>
<dbReference type="GO" id="GO:0005634">
    <property type="term" value="C:nucleus"/>
    <property type="evidence" value="ECO:0007669"/>
    <property type="project" value="TreeGrafter"/>
</dbReference>
<comment type="similarity">
    <text evidence="1">Belongs to the gemin-2 family.</text>
</comment>
<gene>
    <name evidence="3" type="ORF">BP6252_05554</name>
</gene>
<evidence type="ECO:0000313" key="3">
    <source>
        <dbReference type="EMBL" id="RDW77501.1"/>
    </source>
</evidence>
<accession>A0A3D8RUL3</accession>
<feature type="compositionally biased region" description="Polar residues" evidence="2">
    <location>
        <begin position="331"/>
        <end position="346"/>
    </location>
</feature>
<feature type="compositionally biased region" description="Acidic residues" evidence="2">
    <location>
        <begin position="292"/>
        <end position="312"/>
    </location>
</feature>
<dbReference type="InterPro" id="IPR035426">
    <property type="entry name" value="Gemin2/Brr1"/>
</dbReference>
<evidence type="ECO:0000256" key="1">
    <source>
        <dbReference type="ARBA" id="ARBA00025758"/>
    </source>
</evidence>
<protein>
    <submittedName>
        <fullName evidence="3">Uncharacterized protein</fullName>
    </submittedName>
</protein>
<dbReference type="GO" id="GO:0032797">
    <property type="term" value="C:SMN complex"/>
    <property type="evidence" value="ECO:0007669"/>
    <property type="project" value="TreeGrafter"/>
</dbReference>
<feature type="region of interest" description="Disordered" evidence="2">
    <location>
        <begin position="388"/>
        <end position="410"/>
    </location>
</feature>